<sequence>MVPLSTQMGRSCTKPGFLLFWLIEFLAPFGYKGATTLKIELTIRLTMGDKQRQNQCSKNNPIGLSLGKQ</sequence>
<dbReference type="Proteomes" id="UP000708208">
    <property type="component" value="Unassembled WGS sequence"/>
</dbReference>
<protein>
    <submittedName>
        <fullName evidence="2">Uncharacterized protein</fullName>
    </submittedName>
</protein>
<evidence type="ECO:0000313" key="2">
    <source>
        <dbReference type="EMBL" id="CAG7832846.1"/>
    </source>
</evidence>
<evidence type="ECO:0000256" key="1">
    <source>
        <dbReference type="SAM" id="MobiDB-lite"/>
    </source>
</evidence>
<dbReference type="EMBL" id="CAJVCH010567226">
    <property type="protein sequence ID" value="CAG7832846.1"/>
    <property type="molecule type" value="Genomic_DNA"/>
</dbReference>
<name>A0A8J2Q464_9HEXA</name>
<keyword evidence="3" id="KW-1185">Reference proteome</keyword>
<proteinExistence type="predicted"/>
<gene>
    <name evidence="2" type="ORF">AFUS01_LOCUS42506</name>
</gene>
<evidence type="ECO:0000313" key="3">
    <source>
        <dbReference type="Proteomes" id="UP000708208"/>
    </source>
</evidence>
<comment type="caution">
    <text evidence="2">The sequence shown here is derived from an EMBL/GenBank/DDBJ whole genome shotgun (WGS) entry which is preliminary data.</text>
</comment>
<feature type="compositionally biased region" description="Polar residues" evidence="1">
    <location>
        <begin position="53"/>
        <end position="69"/>
    </location>
</feature>
<organism evidence="2 3">
    <name type="scientific">Allacma fusca</name>
    <dbReference type="NCBI Taxonomy" id="39272"/>
    <lineage>
        <taxon>Eukaryota</taxon>
        <taxon>Metazoa</taxon>
        <taxon>Ecdysozoa</taxon>
        <taxon>Arthropoda</taxon>
        <taxon>Hexapoda</taxon>
        <taxon>Collembola</taxon>
        <taxon>Symphypleona</taxon>
        <taxon>Sminthuridae</taxon>
        <taxon>Allacma</taxon>
    </lineage>
</organism>
<reference evidence="2" key="1">
    <citation type="submission" date="2021-06" db="EMBL/GenBank/DDBJ databases">
        <authorList>
            <person name="Hodson N. C."/>
            <person name="Mongue J. A."/>
            <person name="Jaron S. K."/>
        </authorList>
    </citation>
    <scope>NUCLEOTIDE SEQUENCE</scope>
</reference>
<feature type="region of interest" description="Disordered" evidence="1">
    <location>
        <begin position="49"/>
        <end position="69"/>
    </location>
</feature>
<accession>A0A8J2Q464</accession>
<dbReference type="AlphaFoldDB" id="A0A8J2Q464"/>